<feature type="transmembrane region" description="Helical" evidence="6">
    <location>
        <begin position="268"/>
        <end position="285"/>
    </location>
</feature>
<proteinExistence type="inferred from homology"/>
<dbReference type="AlphaFoldDB" id="A0A850HCE3"/>
<feature type="domain" description="EamA" evidence="7">
    <location>
        <begin position="155"/>
        <end position="284"/>
    </location>
</feature>
<sequence length="302" mass="32362">MDGSVANPQPFKAIAIRIAAAFAISTMAMLIKVAGERGVHLAELLFWRQAIASVLVAGFLIAAGRIATVKTKRFSAHFRRAFVGLVSMCFLYGTVLILPLAEATAINFTAPFFAVMLSVILFKEQVGKYRWGAVFFGFMGVLVITQPGGNAINPMGVATGLIGAFFVALISYQVQDLNKTESPWSIVFWFGVLSAPMAAFALPFFASHHDPTTWMIIIAMAVSGGIAQLLLTASLRFGSAATIIIIDYTSLLWAVGYGWGVFDKAPTSGLWLGAPLILGAGLLIARREALLARDKRRSAAQA</sequence>
<feature type="transmembrane region" description="Helical" evidence="6">
    <location>
        <begin position="155"/>
        <end position="174"/>
    </location>
</feature>
<dbReference type="InterPro" id="IPR000620">
    <property type="entry name" value="EamA_dom"/>
</dbReference>
<organism evidence="8 9">
    <name type="scientific">Altererythrobacter lutimaris</name>
    <dbReference type="NCBI Taxonomy" id="2743979"/>
    <lineage>
        <taxon>Bacteria</taxon>
        <taxon>Pseudomonadati</taxon>
        <taxon>Pseudomonadota</taxon>
        <taxon>Alphaproteobacteria</taxon>
        <taxon>Sphingomonadales</taxon>
        <taxon>Erythrobacteraceae</taxon>
        <taxon>Altererythrobacter</taxon>
    </lineage>
</organism>
<feature type="transmembrane region" description="Helical" evidence="6">
    <location>
        <begin position="243"/>
        <end position="262"/>
    </location>
</feature>
<feature type="transmembrane region" description="Helical" evidence="6">
    <location>
        <begin position="14"/>
        <end position="34"/>
    </location>
</feature>
<evidence type="ECO:0000256" key="5">
    <source>
        <dbReference type="ARBA" id="ARBA00023136"/>
    </source>
</evidence>
<dbReference type="PANTHER" id="PTHR22911">
    <property type="entry name" value="ACYL-MALONYL CONDENSING ENZYME-RELATED"/>
    <property type="match status" value="1"/>
</dbReference>
<protein>
    <submittedName>
        <fullName evidence="8">DMT family transporter</fullName>
    </submittedName>
</protein>
<comment type="caution">
    <text evidence="8">The sequence shown here is derived from an EMBL/GenBank/DDBJ whole genome shotgun (WGS) entry which is preliminary data.</text>
</comment>
<reference evidence="8 9" key="1">
    <citation type="submission" date="2020-06" db="EMBL/GenBank/DDBJ databases">
        <title>Altererythrobacter lutimaris sp. nov., a marine bacterium isolated from a tidal flat.</title>
        <authorList>
            <person name="Kim D."/>
            <person name="Yoo Y."/>
            <person name="Kim J.-J."/>
        </authorList>
    </citation>
    <scope>NUCLEOTIDE SEQUENCE [LARGE SCALE GENOMIC DNA]</scope>
    <source>
        <strain evidence="8 9">JGD-16</strain>
    </source>
</reference>
<dbReference type="Pfam" id="PF00892">
    <property type="entry name" value="EamA"/>
    <property type="match status" value="2"/>
</dbReference>
<keyword evidence="4 6" id="KW-1133">Transmembrane helix</keyword>
<feature type="transmembrane region" description="Helical" evidence="6">
    <location>
        <begin position="212"/>
        <end position="231"/>
    </location>
</feature>
<feature type="transmembrane region" description="Helical" evidence="6">
    <location>
        <begin position="80"/>
        <end position="98"/>
    </location>
</feature>
<evidence type="ECO:0000313" key="9">
    <source>
        <dbReference type="Proteomes" id="UP000546031"/>
    </source>
</evidence>
<evidence type="ECO:0000256" key="6">
    <source>
        <dbReference type="SAM" id="Phobius"/>
    </source>
</evidence>
<gene>
    <name evidence="8" type="ORF">HUO12_06760</name>
</gene>
<keyword evidence="3 6" id="KW-0812">Transmembrane</keyword>
<accession>A0A850HCE3</accession>
<feature type="domain" description="EamA" evidence="7">
    <location>
        <begin position="14"/>
        <end position="145"/>
    </location>
</feature>
<comment type="subcellular location">
    <subcellularLocation>
        <location evidence="1">Membrane</location>
        <topology evidence="1">Multi-pass membrane protein</topology>
    </subcellularLocation>
</comment>
<feature type="transmembrane region" description="Helical" evidence="6">
    <location>
        <begin position="129"/>
        <end position="149"/>
    </location>
</feature>
<dbReference type="EMBL" id="JABWTA010000001">
    <property type="protein sequence ID" value="NVE94596.1"/>
    <property type="molecule type" value="Genomic_DNA"/>
</dbReference>
<evidence type="ECO:0000256" key="1">
    <source>
        <dbReference type="ARBA" id="ARBA00004141"/>
    </source>
</evidence>
<dbReference type="PANTHER" id="PTHR22911:SF6">
    <property type="entry name" value="SOLUTE CARRIER FAMILY 35 MEMBER G1"/>
    <property type="match status" value="1"/>
</dbReference>
<feature type="transmembrane region" description="Helical" evidence="6">
    <location>
        <begin position="104"/>
        <end position="122"/>
    </location>
</feature>
<feature type="transmembrane region" description="Helical" evidence="6">
    <location>
        <begin position="46"/>
        <end position="68"/>
    </location>
</feature>
<evidence type="ECO:0000259" key="7">
    <source>
        <dbReference type="Pfam" id="PF00892"/>
    </source>
</evidence>
<dbReference type="InterPro" id="IPR037185">
    <property type="entry name" value="EmrE-like"/>
</dbReference>
<evidence type="ECO:0000313" key="8">
    <source>
        <dbReference type="EMBL" id="NVE94596.1"/>
    </source>
</evidence>
<evidence type="ECO:0000256" key="2">
    <source>
        <dbReference type="ARBA" id="ARBA00009853"/>
    </source>
</evidence>
<name>A0A850HCE3_9SPHN</name>
<dbReference type="Proteomes" id="UP000546031">
    <property type="component" value="Unassembled WGS sequence"/>
</dbReference>
<evidence type="ECO:0000256" key="4">
    <source>
        <dbReference type="ARBA" id="ARBA00022989"/>
    </source>
</evidence>
<feature type="transmembrane region" description="Helical" evidence="6">
    <location>
        <begin position="186"/>
        <end position="206"/>
    </location>
</feature>
<keyword evidence="9" id="KW-1185">Reference proteome</keyword>
<comment type="similarity">
    <text evidence="2">Belongs to the drug/metabolite transporter (DMT) superfamily. 10 TMS drug/metabolite exporter (DME) (TC 2.A.7.3) family.</text>
</comment>
<dbReference type="GO" id="GO:0016020">
    <property type="term" value="C:membrane"/>
    <property type="evidence" value="ECO:0007669"/>
    <property type="project" value="UniProtKB-SubCell"/>
</dbReference>
<dbReference type="SUPFAM" id="SSF103481">
    <property type="entry name" value="Multidrug resistance efflux transporter EmrE"/>
    <property type="match status" value="2"/>
</dbReference>
<evidence type="ECO:0000256" key="3">
    <source>
        <dbReference type="ARBA" id="ARBA00022692"/>
    </source>
</evidence>
<keyword evidence="5 6" id="KW-0472">Membrane</keyword>
<dbReference type="RefSeq" id="WP_176272858.1">
    <property type="nucleotide sequence ID" value="NZ_JABWTA010000001.1"/>
</dbReference>